<dbReference type="PANTHER" id="PTHR20765">
    <property type="entry name" value="SOLUTE CARRIER FAMILY 43 MEMBER 3-RELATED"/>
    <property type="match status" value="1"/>
</dbReference>
<feature type="compositionally biased region" description="Basic and acidic residues" evidence="1">
    <location>
        <begin position="221"/>
        <end position="233"/>
    </location>
</feature>
<comment type="caution">
    <text evidence="3">The sequence shown here is derived from an EMBL/GenBank/DDBJ whole genome shotgun (WGS) entry which is preliminary data.</text>
</comment>
<reference evidence="3 4" key="1">
    <citation type="journal article" date="2017" name="Nat. Ecol. Evol.">
        <title>Scallop genome provides insights into evolution of bilaterian karyotype and development.</title>
        <authorList>
            <person name="Wang S."/>
            <person name="Zhang J."/>
            <person name="Jiao W."/>
            <person name="Li J."/>
            <person name="Xun X."/>
            <person name="Sun Y."/>
            <person name="Guo X."/>
            <person name="Huan P."/>
            <person name="Dong B."/>
            <person name="Zhang L."/>
            <person name="Hu X."/>
            <person name="Sun X."/>
            <person name="Wang J."/>
            <person name="Zhao C."/>
            <person name="Wang Y."/>
            <person name="Wang D."/>
            <person name="Huang X."/>
            <person name="Wang R."/>
            <person name="Lv J."/>
            <person name="Li Y."/>
            <person name="Zhang Z."/>
            <person name="Liu B."/>
            <person name="Lu W."/>
            <person name="Hui Y."/>
            <person name="Liang J."/>
            <person name="Zhou Z."/>
            <person name="Hou R."/>
            <person name="Li X."/>
            <person name="Liu Y."/>
            <person name="Li H."/>
            <person name="Ning X."/>
            <person name="Lin Y."/>
            <person name="Zhao L."/>
            <person name="Xing Q."/>
            <person name="Dou J."/>
            <person name="Li Y."/>
            <person name="Mao J."/>
            <person name="Guo H."/>
            <person name="Dou H."/>
            <person name="Li T."/>
            <person name="Mu C."/>
            <person name="Jiang W."/>
            <person name="Fu Q."/>
            <person name="Fu X."/>
            <person name="Miao Y."/>
            <person name="Liu J."/>
            <person name="Yu Q."/>
            <person name="Li R."/>
            <person name="Liao H."/>
            <person name="Li X."/>
            <person name="Kong Y."/>
            <person name="Jiang Z."/>
            <person name="Chourrout D."/>
            <person name="Li R."/>
            <person name="Bao Z."/>
        </authorList>
    </citation>
    <scope>NUCLEOTIDE SEQUENCE [LARGE SCALE GENOMIC DNA]</scope>
    <source>
        <strain evidence="3 4">PY_sf001</strain>
    </source>
</reference>
<feature type="transmembrane region" description="Helical" evidence="2">
    <location>
        <begin position="127"/>
        <end position="146"/>
    </location>
</feature>
<proteinExistence type="predicted"/>
<keyword evidence="4" id="KW-1185">Reference proteome</keyword>
<protein>
    <submittedName>
        <fullName evidence="3">Solute carrier family 43 member 3</fullName>
    </submittedName>
</protein>
<evidence type="ECO:0000313" key="3">
    <source>
        <dbReference type="EMBL" id="OWF36623.1"/>
    </source>
</evidence>
<feature type="transmembrane region" description="Helical" evidence="2">
    <location>
        <begin position="336"/>
        <end position="357"/>
    </location>
</feature>
<feature type="transmembrane region" description="Helical" evidence="2">
    <location>
        <begin position="191"/>
        <end position="210"/>
    </location>
</feature>
<dbReference type="OrthoDB" id="330047at2759"/>
<dbReference type="Pfam" id="PF07690">
    <property type="entry name" value="MFS_1"/>
    <property type="match status" value="1"/>
</dbReference>
<feature type="compositionally biased region" description="Polar residues" evidence="1">
    <location>
        <begin position="493"/>
        <end position="511"/>
    </location>
</feature>
<dbReference type="InterPro" id="IPR027197">
    <property type="entry name" value="SLC43A3"/>
</dbReference>
<feature type="transmembrane region" description="Helical" evidence="2">
    <location>
        <begin position="295"/>
        <end position="316"/>
    </location>
</feature>
<name>A0A210PJG9_MIZYE</name>
<dbReference type="InterPro" id="IPR036259">
    <property type="entry name" value="MFS_trans_sf"/>
</dbReference>
<dbReference type="Proteomes" id="UP000242188">
    <property type="component" value="Unassembled WGS sequence"/>
</dbReference>
<evidence type="ECO:0000313" key="4">
    <source>
        <dbReference type="Proteomes" id="UP000242188"/>
    </source>
</evidence>
<feature type="transmembrane region" description="Helical" evidence="2">
    <location>
        <begin position="424"/>
        <end position="447"/>
    </location>
</feature>
<keyword evidence="2" id="KW-1133">Transmembrane helix</keyword>
<feature type="transmembrane region" description="Helical" evidence="2">
    <location>
        <begin position="158"/>
        <end position="179"/>
    </location>
</feature>
<organism evidence="3 4">
    <name type="scientific">Mizuhopecten yessoensis</name>
    <name type="common">Japanese scallop</name>
    <name type="synonym">Patinopecten yessoensis</name>
    <dbReference type="NCBI Taxonomy" id="6573"/>
    <lineage>
        <taxon>Eukaryota</taxon>
        <taxon>Metazoa</taxon>
        <taxon>Spiralia</taxon>
        <taxon>Lophotrochozoa</taxon>
        <taxon>Mollusca</taxon>
        <taxon>Bivalvia</taxon>
        <taxon>Autobranchia</taxon>
        <taxon>Pteriomorphia</taxon>
        <taxon>Pectinida</taxon>
        <taxon>Pectinoidea</taxon>
        <taxon>Pectinidae</taxon>
        <taxon>Mizuhopecten</taxon>
    </lineage>
</organism>
<dbReference type="EMBL" id="NEDP02076542">
    <property type="protein sequence ID" value="OWF36623.1"/>
    <property type="molecule type" value="Genomic_DNA"/>
</dbReference>
<feature type="transmembrane region" description="Helical" evidence="2">
    <location>
        <begin position="71"/>
        <end position="93"/>
    </location>
</feature>
<dbReference type="PANTHER" id="PTHR20765:SF1">
    <property type="entry name" value="EQUILIBRATIVE NUCLEOBASE TRANSPORTER 1"/>
    <property type="match status" value="1"/>
</dbReference>
<dbReference type="GO" id="GO:0022857">
    <property type="term" value="F:transmembrane transporter activity"/>
    <property type="evidence" value="ECO:0007669"/>
    <property type="project" value="InterPro"/>
</dbReference>
<feature type="transmembrane region" description="Helical" evidence="2">
    <location>
        <begin position="394"/>
        <end position="417"/>
    </location>
</feature>
<evidence type="ECO:0000256" key="2">
    <source>
        <dbReference type="SAM" id="Phobius"/>
    </source>
</evidence>
<sequence length="511" mass="56333">MALARSKLVFLITISLLETFLYGGLQYGWVSLLYVLKQEQVFKDLCATDRNTTSDINSGTSDNCFAQDDKFSLLFTVGMTIFTVSGLICGELYNRYIAATRRIRFGSVFVLVAGVLCFGFTSPETPWLVLPGIVFVGVAGISLLISNMQVAVLLPKGSSVYVGLLNGCFDSSVVTQMVVKALYETGINPRFSYIGVAILCVVISGFCTLFHPGSKNGTSKSSDDSDAKVKHMNGDVNPPEGSINVTFSNDEQHLKVPSHTEVTDKGTEIDITPSSVASDDVTSTSVGSIIRSRMYIFHLMWMSILLLRFYYFIGSINRLMVETLENDDQVSYFTDVMTYTMLAGMISSFIAGQVFEAQNRWFTGTMKTVIPLTVTSCLAILLSSLAFLSSTAVLYADFVVLTFFRSFVFSVNMDFIIISFPQKFMSLLFGLVISVSGVVTLTQYALFTWTKKYDKAMTHVNIFLLCLSVISLLHPVLIVMSQKRRSLNKDVDTTNNGSVDSKNVNGHSTKL</sequence>
<accession>A0A210PJG9</accession>
<feature type="transmembrane region" description="Helical" evidence="2">
    <location>
        <begin position="459"/>
        <end position="480"/>
    </location>
</feature>
<evidence type="ECO:0000256" key="1">
    <source>
        <dbReference type="SAM" id="MobiDB-lite"/>
    </source>
</evidence>
<gene>
    <name evidence="3" type="ORF">KP79_PYT12132</name>
</gene>
<feature type="transmembrane region" description="Helical" evidence="2">
    <location>
        <begin position="105"/>
        <end position="121"/>
    </location>
</feature>
<feature type="transmembrane region" description="Helical" evidence="2">
    <location>
        <begin position="7"/>
        <end position="29"/>
    </location>
</feature>
<dbReference type="Gene3D" id="1.20.1250.20">
    <property type="entry name" value="MFS general substrate transporter like domains"/>
    <property type="match status" value="1"/>
</dbReference>
<keyword evidence="2" id="KW-0812">Transmembrane</keyword>
<dbReference type="SUPFAM" id="SSF103473">
    <property type="entry name" value="MFS general substrate transporter"/>
    <property type="match status" value="1"/>
</dbReference>
<dbReference type="InterPro" id="IPR011701">
    <property type="entry name" value="MFS"/>
</dbReference>
<feature type="region of interest" description="Disordered" evidence="1">
    <location>
        <begin position="215"/>
        <end position="236"/>
    </location>
</feature>
<feature type="region of interest" description="Disordered" evidence="1">
    <location>
        <begin position="489"/>
        <end position="511"/>
    </location>
</feature>
<keyword evidence="2" id="KW-0472">Membrane</keyword>
<dbReference type="AlphaFoldDB" id="A0A210PJG9"/>
<feature type="transmembrane region" description="Helical" evidence="2">
    <location>
        <begin position="369"/>
        <end position="388"/>
    </location>
</feature>